<feature type="region of interest" description="Disordered" evidence="1">
    <location>
        <begin position="23"/>
        <end position="54"/>
    </location>
</feature>
<keyword evidence="5" id="KW-1185">Reference proteome</keyword>
<dbReference type="GeneID" id="54473808"/>
<dbReference type="AlphaFoldDB" id="A0A6A6Q688"/>
<name>A0A6A6Q688_9PEZI</name>
<feature type="compositionally biased region" description="Polar residues" evidence="1">
    <location>
        <begin position="112"/>
        <end position="133"/>
    </location>
</feature>
<organism evidence="4 5">
    <name type="scientific">Neohortaea acidophila</name>
    <dbReference type="NCBI Taxonomy" id="245834"/>
    <lineage>
        <taxon>Eukaryota</taxon>
        <taxon>Fungi</taxon>
        <taxon>Dikarya</taxon>
        <taxon>Ascomycota</taxon>
        <taxon>Pezizomycotina</taxon>
        <taxon>Dothideomycetes</taxon>
        <taxon>Dothideomycetidae</taxon>
        <taxon>Mycosphaerellales</taxon>
        <taxon>Teratosphaeriaceae</taxon>
        <taxon>Neohortaea</taxon>
    </lineage>
</organism>
<feature type="compositionally biased region" description="Basic and acidic residues" evidence="1">
    <location>
        <begin position="369"/>
        <end position="381"/>
    </location>
</feature>
<keyword evidence="2" id="KW-0472">Membrane</keyword>
<feature type="transmembrane region" description="Helical" evidence="2">
    <location>
        <begin position="140"/>
        <end position="163"/>
    </location>
</feature>
<dbReference type="OrthoDB" id="3883986at2759"/>
<feature type="region of interest" description="Disordered" evidence="1">
    <location>
        <begin position="111"/>
        <end position="133"/>
    </location>
</feature>
<proteinExistence type="predicted"/>
<gene>
    <name evidence="4" type="ORF">BDY17DRAFT_292340</name>
</gene>
<dbReference type="RefSeq" id="XP_033593486.1">
    <property type="nucleotide sequence ID" value="XM_033732806.1"/>
</dbReference>
<feature type="chain" id="PRO_5025454149" description="Mid2 domain-containing protein" evidence="3">
    <location>
        <begin position="23"/>
        <end position="381"/>
    </location>
</feature>
<evidence type="ECO:0000313" key="5">
    <source>
        <dbReference type="Proteomes" id="UP000799767"/>
    </source>
</evidence>
<feature type="signal peptide" evidence="3">
    <location>
        <begin position="1"/>
        <end position="22"/>
    </location>
</feature>
<feature type="region of interest" description="Disordered" evidence="1">
    <location>
        <begin position="221"/>
        <end position="316"/>
    </location>
</feature>
<feature type="region of interest" description="Disordered" evidence="1">
    <location>
        <begin position="172"/>
        <end position="204"/>
    </location>
</feature>
<feature type="region of interest" description="Disordered" evidence="1">
    <location>
        <begin position="356"/>
        <end position="381"/>
    </location>
</feature>
<evidence type="ECO:0000256" key="2">
    <source>
        <dbReference type="SAM" id="Phobius"/>
    </source>
</evidence>
<protein>
    <recommendedName>
        <fullName evidence="6">Mid2 domain-containing protein</fullName>
    </recommendedName>
</protein>
<evidence type="ECO:0008006" key="6">
    <source>
        <dbReference type="Google" id="ProtNLM"/>
    </source>
</evidence>
<evidence type="ECO:0000256" key="1">
    <source>
        <dbReference type="SAM" id="MobiDB-lite"/>
    </source>
</evidence>
<evidence type="ECO:0000256" key="3">
    <source>
        <dbReference type="SAM" id="SignalP"/>
    </source>
</evidence>
<reference evidence="4" key="1">
    <citation type="journal article" date="2020" name="Stud. Mycol.">
        <title>101 Dothideomycetes genomes: a test case for predicting lifestyles and emergence of pathogens.</title>
        <authorList>
            <person name="Haridas S."/>
            <person name="Albert R."/>
            <person name="Binder M."/>
            <person name="Bloem J."/>
            <person name="Labutti K."/>
            <person name="Salamov A."/>
            <person name="Andreopoulos B."/>
            <person name="Baker S."/>
            <person name="Barry K."/>
            <person name="Bills G."/>
            <person name="Bluhm B."/>
            <person name="Cannon C."/>
            <person name="Castanera R."/>
            <person name="Culley D."/>
            <person name="Daum C."/>
            <person name="Ezra D."/>
            <person name="Gonzalez J."/>
            <person name="Henrissat B."/>
            <person name="Kuo A."/>
            <person name="Liang C."/>
            <person name="Lipzen A."/>
            <person name="Lutzoni F."/>
            <person name="Magnuson J."/>
            <person name="Mondo S."/>
            <person name="Nolan M."/>
            <person name="Ohm R."/>
            <person name="Pangilinan J."/>
            <person name="Park H.-J."/>
            <person name="Ramirez L."/>
            <person name="Alfaro M."/>
            <person name="Sun H."/>
            <person name="Tritt A."/>
            <person name="Yoshinaga Y."/>
            <person name="Zwiers L.-H."/>
            <person name="Turgeon B."/>
            <person name="Goodwin S."/>
            <person name="Spatafora J."/>
            <person name="Crous P."/>
            <person name="Grigoriev I."/>
        </authorList>
    </citation>
    <scope>NUCLEOTIDE SEQUENCE</scope>
    <source>
        <strain evidence="4">CBS 113389</strain>
    </source>
</reference>
<sequence>MVYFCSVRHVALATMLVATARGQPGSRRDASPVPAVSSTPTPASSASLSSSSTTAAPAGYTTAVVPIYLFDIAESLLSQYFPSTIPADLAAVKWPSTVVLGTATYALHEKSTSTSSHQTATPTQSSHSQQNSDQKGNETLAIVLATVIGAIAIAIMAVIFCCLRRRKKRTGTMFMRRSSPSTSTRGSRRANVFGGNTEYIPNGNMGHAEERDTTFLTGAHVLPPSSHAHHNRELSDESPFYTPQEPQASHRGRHGIMDQTELQNQRSPLPSNPQGIGATHPSDAFVPSQSRKPMPPHRLTDLHTNPFSSAEDREANDVVSPILPSKSSDRMNSPLVHYPSVSEVSEFDFAGRDGESGAFGRVNSGAWRSGRERLDGRHELA</sequence>
<dbReference type="Proteomes" id="UP000799767">
    <property type="component" value="Unassembled WGS sequence"/>
</dbReference>
<dbReference type="EMBL" id="MU001632">
    <property type="protein sequence ID" value="KAF2486917.1"/>
    <property type="molecule type" value="Genomic_DNA"/>
</dbReference>
<keyword evidence="2" id="KW-0812">Transmembrane</keyword>
<feature type="compositionally biased region" description="Low complexity" evidence="1">
    <location>
        <begin position="31"/>
        <end position="54"/>
    </location>
</feature>
<keyword evidence="3" id="KW-0732">Signal</keyword>
<keyword evidence="2" id="KW-1133">Transmembrane helix</keyword>
<feature type="compositionally biased region" description="Polar residues" evidence="1">
    <location>
        <begin position="260"/>
        <end position="274"/>
    </location>
</feature>
<accession>A0A6A6Q688</accession>
<feature type="compositionally biased region" description="Low complexity" evidence="1">
    <location>
        <begin position="176"/>
        <end position="185"/>
    </location>
</feature>
<evidence type="ECO:0000313" key="4">
    <source>
        <dbReference type="EMBL" id="KAF2486917.1"/>
    </source>
</evidence>